<evidence type="ECO:0000256" key="3">
    <source>
        <dbReference type="ARBA" id="ARBA00023274"/>
    </source>
</evidence>
<dbReference type="InterPro" id="IPR014721">
    <property type="entry name" value="Ribsml_uS5_D2-typ_fold_subgr"/>
</dbReference>
<evidence type="ECO:0000256" key="7">
    <source>
        <dbReference type="RuleBase" id="RU003823"/>
    </source>
</evidence>
<evidence type="ECO:0000313" key="10">
    <source>
        <dbReference type="EMBL" id="CAG9310038.1"/>
    </source>
</evidence>
<keyword evidence="2 6" id="KW-0689">Ribosomal protein</keyword>
<evidence type="ECO:0000256" key="6">
    <source>
        <dbReference type="PROSITE-ProRule" id="PRU00268"/>
    </source>
</evidence>
<evidence type="ECO:0000256" key="5">
    <source>
        <dbReference type="ARBA" id="ARBA00035407"/>
    </source>
</evidence>
<dbReference type="Proteomes" id="UP001162131">
    <property type="component" value="Unassembled WGS sequence"/>
</dbReference>
<dbReference type="GO" id="GO:0003735">
    <property type="term" value="F:structural constituent of ribosome"/>
    <property type="evidence" value="ECO:0007669"/>
    <property type="project" value="UniProtKB-UniRule"/>
</dbReference>
<comment type="caution">
    <text evidence="10">The sequence shown here is derived from an EMBL/GenBank/DDBJ whole genome shotgun (WGS) entry which is preliminary data.</text>
</comment>
<evidence type="ECO:0000256" key="4">
    <source>
        <dbReference type="ARBA" id="ARBA00035255"/>
    </source>
</evidence>
<dbReference type="InterPro" id="IPR005711">
    <property type="entry name" value="Ribosomal_uS5_euk/arc"/>
</dbReference>
<dbReference type="FunFam" id="3.30.230.10:FF:000004">
    <property type="entry name" value="40S ribosomal protein S2"/>
    <property type="match status" value="1"/>
</dbReference>
<keyword evidence="3 6" id="KW-0687">Ribonucleoprotein</keyword>
<evidence type="ECO:0000256" key="8">
    <source>
        <dbReference type="SAM" id="MobiDB-lite"/>
    </source>
</evidence>
<dbReference type="SUPFAM" id="SSF54768">
    <property type="entry name" value="dsRNA-binding domain-like"/>
    <property type="match status" value="1"/>
</dbReference>
<dbReference type="GO" id="GO:0003723">
    <property type="term" value="F:RNA binding"/>
    <property type="evidence" value="ECO:0007669"/>
    <property type="project" value="InterPro"/>
</dbReference>
<dbReference type="InterPro" id="IPR013810">
    <property type="entry name" value="Ribosomal_uS5_N"/>
</dbReference>
<name>A0AAU9I3P4_9CILI</name>
<accession>A0AAU9I3P4</accession>
<dbReference type="FunFam" id="3.30.160.20:FF:000002">
    <property type="entry name" value="40S ribosomal protein S2"/>
    <property type="match status" value="1"/>
</dbReference>
<dbReference type="PROSITE" id="PS50881">
    <property type="entry name" value="S5_DSRBD"/>
    <property type="match status" value="1"/>
</dbReference>
<evidence type="ECO:0000259" key="9">
    <source>
        <dbReference type="PROSITE" id="PS50881"/>
    </source>
</evidence>
<dbReference type="InterPro" id="IPR018192">
    <property type="entry name" value="Ribosomal_uS5_N_CS"/>
</dbReference>
<dbReference type="InterPro" id="IPR020568">
    <property type="entry name" value="Ribosomal_Su5_D2-typ_SF"/>
</dbReference>
<organism evidence="10 11">
    <name type="scientific">Blepharisma stoltei</name>
    <dbReference type="NCBI Taxonomy" id="1481888"/>
    <lineage>
        <taxon>Eukaryota</taxon>
        <taxon>Sar</taxon>
        <taxon>Alveolata</taxon>
        <taxon>Ciliophora</taxon>
        <taxon>Postciliodesmatophora</taxon>
        <taxon>Heterotrichea</taxon>
        <taxon>Heterotrichida</taxon>
        <taxon>Blepharismidae</taxon>
        <taxon>Blepharisma</taxon>
    </lineage>
</organism>
<dbReference type="GO" id="GO:0022627">
    <property type="term" value="C:cytosolic small ribosomal subunit"/>
    <property type="evidence" value="ECO:0007669"/>
    <property type="project" value="TreeGrafter"/>
</dbReference>
<dbReference type="EMBL" id="CAJZBQ010000001">
    <property type="protein sequence ID" value="CAG9310038.1"/>
    <property type="molecule type" value="Genomic_DNA"/>
</dbReference>
<dbReference type="PANTHER" id="PTHR13718:SF4">
    <property type="entry name" value="40S RIBOSOMAL PROTEIN S2"/>
    <property type="match status" value="1"/>
</dbReference>
<feature type="region of interest" description="Disordered" evidence="8">
    <location>
        <begin position="1"/>
        <end position="41"/>
    </location>
</feature>
<dbReference type="PANTHER" id="PTHR13718">
    <property type="entry name" value="RIBOSOMAL S SUBUNIT"/>
    <property type="match status" value="1"/>
</dbReference>
<protein>
    <recommendedName>
        <fullName evidence="4">Small ribosomal subunit protein uS5</fullName>
    </recommendedName>
    <alternativeName>
        <fullName evidence="5">40S ribosomal protein S2</fullName>
    </alternativeName>
</protein>
<gene>
    <name evidence="10" type="ORF">BSTOLATCC_MIC250</name>
</gene>
<evidence type="ECO:0000313" key="11">
    <source>
        <dbReference type="Proteomes" id="UP001162131"/>
    </source>
</evidence>
<sequence length="265" mass="29353">MEQKQAPKTGTGRGFGRGKPERRQGDRPPRRGDAPKEKEAWTPLTKLGRLVKAGKLKKIEEIFLHSIPIKETEIVEHFLGDKLKEELMRIKPVQKQTQAGQRTRFQACVIVGDLDGHIGIGMKVAKEAPTAIKGAAQLAKLNIVPVRRGYWGNKIGNPHTIAMKVTGKCGSVRMRLVPAPRGTGIVAPPVAKKILNLAGVGDVYTSTAGKTRSTYNFVRATYDALSKTFEFLTPDQWKPTYFLKTPFDEHQDFLRSQGAEKTLTV</sequence>
<dbReference type="Pfam" id="PF00333">
    <property type="entry name" value="Ribosomal_S5"/>
    <property type="match status" value="1"/>
</dbReference>
<dbReference type="InterPro" id="IPR005324">
    <property type="entry name" value="Ribosomal_uS5_C"/>
</dbReference>
<reference evidence="10" key="1">
    <citation type="submission" date="2021-09" db="EMBL/GenBank/DDBJ databases">
        <authorList>
            <consortium name="AG Swart"/>
            <person name="Singh M."/>
            <person name="Singh A."/>
            <person name="Seah K."/>
            <person name="Emmerich C."/>
        </authorList>
    </citation>
    <scope>NUCLEOTIDE SEQUENCE</scope>
    <source>
        <strain evidence="10">ATCC30299</strain>
    </source>
</reference>
<dbReference type="NCBIfam" id="TIGR01020">
    <property type="entry name" value="uS5_euk_arch"/>
    <property type="match status" value="1"/>
</dbReference>
<feature type="domain" description="S5 DRBM" evidence="9">
    <location>
        <begin position="83"/>
        <end position="146"/>
    </location>
</feature>
<evidence type="ECO:0000256" key="2">
    <source>
        <dbReference type="ARBA" id="ARBA00022980"/>
    </source>
</evidence>
<dbReference type="SUPFAM" id="SSF54211">
    <property type="entry name" value="Ribosomal protein S5 domain 2-like"/>
    <property type="match status" value="1"/>
</dbReference>
<comment type="similarity">
    <text evidence="1 7">Belongs to the universal ribosomal protein uS5 family.</text>
</comment>
<dbReference type="GO" id="GO:0006412">
    <property type="term" value="P:translation"/>
    <property type="evidence" value="ECO:0007669"/>
    <property type="project" value="InterPro"/>
</dbReference>
<dbReference type="InterPro" id="IPR000851">
    <property type="entry name" value="Ribosomal_uS5"/>
</dbReference>
<dbReference type="Gene3D" id="3.30.160.20">
    <property type="match status" value="1"/>
</dbReference>
<proteinExistence type="inferred from homology"/>
<feature type="compositionally biased region" description="Basic and acidic residues" evidence="8">
    <location>
        <begin position="18"/>
        <end position="40"/>
    </location>
</feature>
<dbReference type="Gene3D" id="3.30.230.10">
    <property type="match status" value="1"/>
</dbReference>
<dbReference type="PROSITE" id="PS00585">
    <property type="entry name" value="RIBOSOMAL_S5"/>
    <property type="match status" value="1"/>
</dbReference>
<dbReference type="Pfam" id="PF03719">
    <property type="entry name" value="Ribosomal_S5_C"/>
    <property type="match status" value="1"/>
</dbReference>
<evidence type="ECO:0000256" key="1">
    <source>
        <dbReference type="ARBA" id="ARBA00008945"/>
    </source>
</evidence>
<keyword evidence="11" id="KW-1185">Reference proteome</keyword>
<dbReference type="AlphaFoldDB" id="A0AAU9I3P4"/>